<accession>A0AAD4LS47</accession>
<gene>
    <name evidence="3" type="ORF">EDB92DRAFT_490149</name>
</gene>
<dbReference type="EMBL" id="JAKELL010000002">
    <property type="protein sequence ID" value="KAH9000321.1"/>
    <property type="molecule type" value="Genomic_DNA"/>
</dbReference>
<feature type="chain" id="PRO_5042264254" evidence="1">
    <location>
        <begin position="19"/>
        <end position="344"/>
    </location>
</feature>
<evidence type="ECO:0000313" key="4">
    <source>
        <dbReference type="Proteomes" id="UP001201163"/>
    </source>
</evidence>
<keyword evidence="4" id="KW-1185">Reference proteome</keyword>
<name>A0AAD4LS47_9AGAM</name>
<dbReference type="Pfam" id="PF26113">
    <property type="entry name" value="GH16_XgeA"/>
    <property type="match status" value="1"/>
</dbReference>
<dbReference type="InterPro" id="IPR000757">
    <property type="entry name" value="Beta-glucanase-like"/>
</dbReference>
<evidence type="ECO:0000259" key="2">
    <source>
        <dbReference type="PROSITE" id="PS51762"/>
    </source>
</evidence>
<comment type="caution">
    <text evidence="3">The sequence shown here is derived from an EMBL/GenBank/DDBJ whole genome shotgun (WGS) entry which is preliminary data.</text>
</comment>
<dbReference type="InterPro" id="IPR013320">
    <property type="entry name" value="ConA-like_dom_sf"/>
</dbReference>
<dbReference type="PANTHER" id="PTHR10963:SF24">
    <property type="entry name" value="GLYCOSIDASE C21B10.07-RELATED"/>
    <property type="match status" value="1"/>
</dbReference>
<evidence type="ECO:0000313" key="3">
    <source>
        <dbReference type="EMBL" id="KAH9000321.1"/>
    </source>
</evidence>
<keyword evidence="1" id="KW-0732">Signal</keyword>
<dbReference type="SUPFAM" id="SSF49899">
    <property type="entry name" value="Concanavalin A-like lectins/glucanases"/>
    <property type="match status" value="1"/>
</dbReference>
<dbReference type="InterPro" id="IPR050546">
    <property type="entry name" value="Glycosyl_Hydrlase_16"/>
</dbReference>
<reference evidence="3" key="1">
    <citation type="submission" date="2022-01" db="EMBL/GenBank/DDBJ databases">
        <title>Comparative genomics reveals a dynamic genome evolution in the ectomycorrhizal milk-cap (Lactarius) mushrooms.</title>
        <authorList>
            <consortium name="DOE Joint Genome Institute"/>
            <person name="Lebreton A."/>
            <person name="Tang N."/>
            <person name="Kuo A."/>
            <person name="LaButti K."/>
            <person name="Drula E."/>
            <person name="Barry K."/>
            <person name="Clum A."/>
            <person name="Lipzen A."/>
            <person name="Mousain D."/>
            <person name="Ng V."/>
            <person name="Wang R."/>
            <person name="Wang X."/>
            <person name="Dai Y."/>
            <person name="Henrissat B."/>
            <person name="Grigoriev I.V."/>
            <person name="Guerin-Laguette A."/>
            <person name="Yu F."/>
            <person name="Martin F.M."/>
        </authorList>
    </citation>
    <scope>NUCLEOTIDE SEQUENCE</scope>
    <source>
        <strain evidence="3">QP</strain>
    </source>
</reference>
<dbReference type="AlphaFoldDB" id="A0AAD4LS47"/>
<dbReference type="PROSITE" id="PS51762">
    <property type="entry name" value="GH16_2"/>
    <property type="match status" value="1"/>
</dbReference>
<dbReference type="Proteomes" id="UP001201163">
    <property type="component" value="Unassembled WGS sequence"/>
</dbReference>
<sequence>MRPLISAILLASASLAVAANTDKAFVRARHTQNARDVRARSPKQYTLVDHYSAQHFMNESHWSYFTSADPTGGQTKYLSHADASKAGLAYVQNGQAILAVDSKNDLPLGAERDSVRITSTKAYNGGLFIADFAAMAHGCAVWPAYWTVGEHWPNGGEIDIIESVNLHVMNQYTLHTGPGSDCVLVKNTPTTSASSSALYTGTVMDTECKSSEGSNAGCSFLDPRNTSFGHGFNMAGGGVFAHLWDDAGVKMWYFERQSVPQDIHNGQPDPSSWPTPVAFWSSLGCDFASHLHNHHLVINTALGGGWASSDYPNSGCPGTLSDQITKGKNFVYAKWMINYIAVYK</sequence>
<dbReference type="GO" id="GO:0009251">
    <property type="term" value="P:glucan catabolic process"/>
    <property type="evidence" value="ECO:0007669"/>
    <property type="project" value="TreeGrafter"/>
</dbReference>
<dbReference type="Gene3D" id="2.60.120.200">
    <property type="match status" value="1"/>
</dbReference>
<feature type="domain" description="GH16" evidence="2">
    <location>
        <begin position="49"/>
        <end position="344"/>
    </location>
</feature>
<protein>
    <submittedName>
        <fullName evidence="3">Concanavalin A-like lectin/glucanase domain-containing protein</fullName>
    </submittedName>
</protein>
<feature type="signal peptide" evidence="1">
    <location>
        <begin position="1"/>
        <end position="18"/>
    </location>
</feature>
<proteinExistence type="predicted"/>
<dbReference type="CDD" id="cd02181">
    <property type="entry name" value="GH16_fungal_Lam16A_glucanase"/>
    <property type="match status" value="1"/>
</dbReference>
<dbReference type="GO" id="GO:0004553">
    <property type="term" value="F:hydrolase activity, hydrolyzing O-glycosyl compounds"/>
    <property type="evidence" value="ECO:0007669"/>
    <property type="project" value="InterPro"/>
</dbReference>
<dbReference type="PANTHER" id="PTHR10963">
    <property type="entry name" value="GLYCOSYL HYDROLASE-RELATED"/>
    <property type="match status" value="1"/>
</dbReference>
<evidence type="ECO:0000256" key="1">
    <source>
        <dbReference type="SAM" id="SignalP"/>
    </source>
</evidence>
<organism evidence="3 4">
    <name type="scientific">Lactarius akahatsu</name>
    <dbReference type="NCBI Taxonomy" id="416441"/>
    <lineage>
        <taxon>Eukaryota</taxon>
        <taxon>Fungi</taxon>
        <taxon>Dikarya</taxon>
        <taxon>Basidiomycota</taxon>
        <taxon>Agaricomycotina</taxon>
        <taxon>Agaricomycetes</taxon>
        <taxon>Russulales</taxon>
        <taxon>Russulaceae</taxon>
        <taxon>Lactarius</taxon>
    </lineage>
</organism>